<evidence type="ECO:0000313" key="3">
    <source>
        <dbReference type="Proteomes" id="UP000242915"/>
    </source>
</evidence>
<protein>
    <submittedName>
        <fullName evidence="2">Flp pilus assembly protein TadD, contains TPR repeats</fullName>
    </submittedName>
</protein>
<dbReference type="EMBL" id="FZOG01000002">
    <property type="protein sequence ID" value="SNS29517.1"/>
    <property type="molecule type" value="Genomic_DNA"/>
</dbReference>
<dbReference type="RefSeq" id="WP_089359730.1">
    <property type="nucleotide sequence ID" value="NZ_FZOG01000002.1"/>
</dbReference>
<sequence length="262" mass="27468">MKLATVFCSALCAAVLTGCASNQVMPGYAADSGKACANKPSQEQELALNLAKEMADEGRLYAALANLQGLPQSSPEVRLRQARIMRSIGRGEAQALYQSLIGTCLSAAGEQGLGQLAAARGDQVEAMQRLERAAALAPTDAKIRNDLGVVYLTQKRTDDARFEFLTAVELSQSDSLPTTNLLALLFVENKSQQAADLVSRLHLSAAQVREALQRSEQLKSAATPLPLATQDGASDSTGGSAAVASVGVIGEAVSLIQQDIQP</sequence>
<evidence type="ECO:0000313" key="2">
    <source>
        <dbReference type="EMBL" id="SNS29517.1"/>
    </source>
</evidence>
<dbReference type="Proteomes" id="UP000242915">
    <property type="component" value="Unassembled WGS sequence"/>
</dbReference>
<evidence type="ECO:0000256" key="1">
    <source>
        <dbReference type="SAM" id="SignalP"/>
    </source>
</evidence>
<name>A0A239DB60_9PSED</name>
<dbReference type="Gene3D" id="1.25.40.10">
    <property type="entry name" value="Tetratricopeptide repeat domain"/>
    <property type="match status" value="1"/>
</dbReference>
<feature type="signal peptide" evidence="1">
    <location>
        <begin position="1"/>
        <end position="20"/>
    </location>
</feature>
<dbReference type="PROSITE" id="PS51257">
    <property type="entry name" value="PROKAR_LIPOPROTEIN"/>
    <property type="match status" value="1"/>
</dbReference>
<accession>A0A239DB60</accession>
<gene>
    <name evidence="2" type="ORF">SAMN05216255_2169</name>
</gene>
<keyword evidence="1" id="KW-0732">Signal</keyword>
<dbReference type="Pfam" id="PF14559">
    <property type="entry name" value="TPR_19"/>
    <property type="match status" value="1"/>
</dbReference>
<keyword evidence="3" id="KW-1185">Reference proteome</keyword>
<dbReference type="InterPro" id="IPR011990">
    <property type="entry name" value="TPR-like_helical_dom_sf"/>
</dbReference>
<organism evidence="2 3">
    <name type="scientific">Pseudomonas segetis</name>
    <dbReference type="NCBI Taxonomy" id="298908"/>
    <lineage>
        <taxon>Bacteria</taxon>
        <taxon>Pseudomonadati</taxon>
        <taxon>Pseudomonadota</taxon>
        <taxon>Gammaproteobacteria</taxon>
        <taxon>Pseudomonadales</taxon>
        <taxon>Pseudomonadaceae</taxon>
        <taxon>Pseudomonas</taxon>
    </lineage>
</organism>
<dbReference type="SUPFAM" id="SSF48452">
    <property type="entry name" value="TPR-like"/>
    <property type="match status" value="1"/>
</dbReference>
<dbReference type="AlphaFoldDB" id="A0A239DB60"/>
<feature type="chain" id="PRO_5013054216" evidence="1">
    <location>
        <begin position="21"/>
        <end position="262"/>
    </location>
</feature>
<reference evidence="3" key="1">
    <citation type="submission" date="2017-06" db="EMBL/GenBank/DDBJ databases">
        <authorList>
            <person name="Varghese N."/>
            <person name="Submissions S."/>
        </authorList>
    </citation>
    <scope>NUCLEOTIDE SEQUENCE [LARGE SCALE GENOMIC DNA]</scope>
    <source>
        <strain evidence="3">CIP 108523</strain>
    </source>
</reference>
<proteinExistence type="predicted"/>